<dbReference type="GO" id="GO:0030246">
    <property type="term" value="F:carbohydrate binding"/>
    <property type="evidence" value="ECO:0007669"/>
    <property type="project" value="UniProtKB-UniRule"/>
</dbReference>
<dbReference type="EMBL" id="CH916368">
    <property type="protein sequence ID" value="EDW04299.1"/>
    <property type="molecule type" value="Genomic_DNA"/>
</dbReference>
<feature type="domain" description="Galectin" evidence="3">
    <location>
        <begin position="332"/>
        <end position="473"/>
    </location>
</feature>
<dbReference type="SMART" id="SM00908">
    <property type="entry name" value="Gal-bind_lectin"/>
    <property type="match status" value="2"/>
</dbReference>
<accession>B4JD55</accession>
<dbReference type="GO" id="GO:0005829">
    <property type="term" value="C:cytosol"/>
    <property type="evidence" value="ECO:0007669"/>
    <property type="project" value="EnsemblMetazoa"/>
</dbReference>
<dbReference type="InterPro" id="IPR001079">
    <property type="entry name" value="Galectin_CRD"/>
</dbReference>
<evidence type="ECO:0000313" key="4">
    <source>
        <dbReference type="EMBL" id="EDW04299.1"/>
    </source>
</evidence>
<evidence type="ECO:0000259" key="3">
    <source>
        <dbReference type="PROSITE" id="PS51304"/>
    </source>
</evidence>
<evidence type="ECO:0000256" key="2">
    <source>
        <dbReference type="RuleBase" id="RU102079"/>
    </source>
</evidence>
<organism evidence="5">
    <name type="scientific">Drosophila grimshawi</name>
    <name type="common">Hawaiian fruit fly</name>
    <name type="synonym">Idiomyia grimshawi</name>
    <dbReference type="NCBI Taxonomy" id="7222"/>
    <lineage>
        <taxon>Eukaryota</taxon>
        <taxon>Metazoa</taxon>
        <taxon>Ecdysozoa</taxon>
        <taxon>Arthropoda</taxon>
        <taxon>Hexapoda</taxon>
        <taxon>Insecta</taxon>
        <taxon>Pterygota</taxon>
        <taxon>Neoptera</taxon>
        <taxon>Endopterygota</taxon>
        <taxon>Diptera</taxon>
        <taxon>Brachycera</taxon>
        <taxon>Muscomorpha</taxon>
        <taxon>Ephydroidea</taxon>
        <taxon>Drosophilidae</taxon>
        <taxon>Drosophila</taxon>
        <taxon>Hawaiian Drosophila</taxon>
    </lineage>
</organism>
<keyword evidence="5" id="KW-1185">Reference proteome</keyword>
<keyword evidence="1 2" id="KW-0430">Lectin</keyword>
<dbReference type="GO" id="GO:0098883">
    <property type="term" value="P:synapse pruning"/>
    <property type="evidence" value="ECO:0007669"/>
    <property type="project" value="EnsemblMetazoa"/>
</dbReference>
<dbReference type="Proteomes" id="UP000001070">
    <property type="component" value="Unassembled WGS sequence"/>
</dbReference>
<dbReference type="GO" id="GO:0032689">
    <property type="term" value="P:negative regulation of type II interferon production"/>
    <property type="evidence" value="ECO:0007669"/>
    <property type="project" value="TreeGrafter"/>
</dbReference>
<dbReference type="PROSITE" id="PS51304">
    <property type="entry name" value="GALECTIN"/>
    <property type="match status" value="2"/>
</dbReference>
<name>B4JD55_DROGR</name>
<dbReference type="GO" id="GO:0008039">
    <property type="term" value="P:synaptic target recognition"/>
    <property type="evidence" value="ECO:0007669"/>
    <property type="project" value="EnsemblMetazoa"/>
</dbReference>
<dbReference type="InParanoid" id="B4JD55"/>
<dbReference type="OrthoDB" id="5795596at2759"/>
<dbReference type="CDD" id="cd00070">
    <property type="entry name" value="GLECT"/>
    <property type="match status" value="2"/>
</dbReference>
<dbReference type="Gene3D" id="2.60.120.200">
    <property type="match status" value="2"/>
</dbReference>
<dbReference type="InterPro" id="IPR013320">
    <property type="entry name" value="ConA-like_dom_sf"/>
</dbReference>
<dbReference type="HOGENOM" id="CLU_037794_0_0_1"/>
<proteinExistence type="predicted"/>
<evidence type="ECO:0000256" key="1">
    <source>
        <dbReference type="ARBA" id="ARBA00022734"/>
    </source>
</evidence>
<dbReference type="eggNOG" id="KOG3587">
    <property type="taxonomic scope" value="Eukaryota"/>
</dbReference>
<dbReference type="GO" id="GO:0010628">
    <property type="term" value="P:positive regulation of gene expression"/>
    <property type="evidence" value="ECO:0007669"/>
    <property type="project" value="TreeGrafter"/>
</dbReference>
<evidence type="ECO:0000313" key="5">
    <source>
        <dbReference type="Proteomes" id="UP000001070"/>
    </source>
</evidence>
<feature type="domain" description="Galectin" evidence="3">
    <location>
        <begin position="129"/>
        <end position="263"/>
    </location>
</feature>
<protein>
    <recommendedName>
        <fullName evidence="2">Galectin</fullName>
    </recommendedName>
</protein>
<dbReference type="InterPro" id="IPR044156">
    <property type="entry name" value="Galectin-like"/>
</dbReference>
<dbReference type="GO" id="GO:0005634">
    <property type="term" value="C:nucleus"/>
    <property type="evidence" value="ECO:0007669"/>
    <property type="project" value="TreeGrafter"/>
</dbReference>
<sequence>MTAITLLIHELCDLADAFWHCEFNFVRSLKYYNTKRRLYLFSFLCREHWLRQYTNNLSDNTKQQNSMRHAKKNTSADYIDFAAFEATAAYRPIEHFDRQQLDCLNDIEIVDGMDFNAAFYEYSDALLKYHNDEIGQLCEGVSFTISGKIAINCERFSINFVYNNETRDIALHVNPRLPQNYIVRNTKVNDVWGPEEVSSALPFLLQRGDKFAIQIFITNTCYMISINGHHFAEYAHRILYSGIRSLEVKGDVEEVEMHRTMVEYYPQRLEESAARVIESHLETEADEVDSNAKDIISIPHEWCLISSPIKLSNKSMKSNYNGTDQGLTLPYYGTLLPKSLKEGRCLKIEGRVRLLPHSFYINLQQGQHIWPHPVIAFHLNPRFSQTSTGAIGKAVVCRNAWYNGRWAEEERSELDTNFRPGRTFSLAIVCSKESFEVYVNRQFITKFKYHFNPDVVDTVYIQGDVKLWNVTLEPNPIVKGKNVRIYHNPLYNDEY</sequence>
<dbReference type="SMART" id="SM00276">
    <property type="entry name" value="GLECT"/>
    <property type="match status" value="2"/>
</dbReference>
<dbReference type="PANTHER" id="PTHR11346:SF186">
    <property type="entry name" value="GALECTIN"/>
    <property type="match status" value="1"/>
</dbReference>
<dbReference type="GO" id="GO:0140032">
    <property type="term" value="F:glycosylation-dependent protein binding"/>
    <property type="evidence" value="ECO:0007669"/>
    <property type="project" value="EnsemblMetazoa"/>
</dbReference>
<dbReference type="SUPFAM" id="SSF49899">
    <property type="entry name" value="Concanavalin A-like lectins/glucanases"/>
    <property type="match status" value="2"/>
</dbReference>
<dbReference type="GO" id="GO:0016936">
    <property type="term" value="F:galactoside binding"/>
    <property type="evidence" value="ECO:0007669"/>
    <property type="project" value="EnsemblMetazoa"/>
</dbReference>
<dbReference type="FunFam" id="2.60.120.200:FF:000180">
    <property type="entry name" value="Galectin"/>
    <property type="match status" value="1"/>
</dbReference>
<gene>
    <name evidence="4" type="primary">Dgri\GH11722</name>
    <name evidence="4" type="ORF">Dgri_GH11722</name>
</gene>
<dbReference type="FunCoup" id="B4JD55">
    <property type="interactions" value="272"/>
</dbReference>
<dbReference type="KEGG" id="dgr:6561794"/>
<dbReference type="OMA" id="IRCEYEG"/>
<dbReference type="AlphaFoldDB" id="B4JD55"/>
<dbReference type="PhylomeDB" id="B4JD55"/>
<dbReference type="SMR" id="B4JD55"/>
<dbReference type="Pfam" id="PF00337">
    <property type="entry name" value="Gal-bind_lectin"/>
    <property type="match status" value="2"/>
</dbReference>
<dbReference type="PANTHER" id="PTHR11346">
    <property type="entry name" value="GALECTIN"/>
    <property type="match status" value="1"/>
</dbReference>
<reference evidence="4 5" key="1">
    <citation type="journal article" date="2007" name="Nature">
        <title>Evolution of genes and genomes on the Drosophila phylogeny.</title>
        <authorList>
            <consortium name="Drosophila 12 Genomes Consortium"/>
            <person name="Clark A.G."/>
            <person name="Eisen M.B."/>
            <person name="Smith D.R."/>
            <person name="Bergman C.M."/>
            <person name="Oliver B."/>
            <person name="Markow T.A."/>
            <person name="Kaufman T.C."/>
            <person name="Kellis M."/>
            <person name="Gelbart W."/>
            <person name="Iyer V.N."/>
            <person name="Pollard D.A."/>
            <person name="Sackton T.B."/>
            <person name="Larracuente A.M."/>
            <person name="Singh N.D."/>
            <person name="Abad J.P."/>
            <person name="Abt D.N."/>
            <person name="Adryan B."/>
            <person name="Aguade M."/>
            <person name="Akashi H."/>
            <person name="Anderson W.W."/>
            <person name="Aquadro C.F."/>
            <person name="Ardell D.H."/>
            <person name="Arguello R."/>
            <person name="Artieri C.G."/>
            <person name="Barbash D.A."/>
            <person name="Barker D."/>
            <person name="Barsanti P."/>
            <person name="Batterham P."/>
            <person name="Batzoglou S."/>
            <person name="Begun D."/>
            <person name="Bhutkar A."/>
            <person name="Blanco E."/>
            <person name="Bosak S.A."/>
            <person name="Bradley R.K."/>
            <person name="Brand A.D."/>
            <person name="Brent M.R."/>
            <person name="Brooks A.N."/>
            <person name="Brown R.H."/>
            <person name="Butlin R.K."/>
            <person name="Caggese C."/>
            <person name="Calvi B.R."/>
            <person name="Bernardo de Carvalho A."/>
            <person name="Caspi A."/>
            <person name="Castrezana S."/>
            <person name="Celniker S.E."/>
            <person name="Chang J.L."/>
            <person name="Chapple C."/>
            <person name="Chatterji S."/>
            <person name="Chinwalla A."/>
            <person name="Civetta A."/>
            <person name="Clifton S.W."/>
            <person name="Comeron J.M."/>
            <person name="Costello J.C."/>
            <person name="Coyne J.A."/>
            <person name="Daub J."/>
            <person name="David R.G."/>
            <person name="Delcher A.L."/>
            <person name="Delehaunty K."/>
            <person name="Do C.B."/>
            <person name="Ebling H."/>
            <person name="Edwards K."/>
            <person name="Eickbush T."/>
            <person name="Evans J.D."/>
            <person name="Filipski A."/>
            <person name="Findeiss S."/>
            <person name="Freyhult E."/>
            <person name="Fulton L."/>
            <person name="Fulton R."/>
            <person name="Garcia A.C."/>
            <person name="Gardiner A."/>
            <person name="Garfield D.A."/>
            <person name="Garvin B.E."/>
            <person name="Gibson G."/>
            <person name="Gilbert D."/>
            <person name="Gnerre S."/>
            <person name="Godfrey J."/>
            <person name="Good R."/>
            <person name="Gotea V."/>
            <person name="Gravely B."/>
            <person name="Greenberg A.J."/>
            <person name="Griffiths-Jones S."/>
            <person name="Gross S."/>
            <person name="Guigo R."/>
            <person name="Gustafson E.A."/>
            <person name="Haerty W."/>
            <person name="Hahn M.W."/>
            <person name="Halligan D.L."/>
            <person name="Halpern A.L."/>
            <person name="Halter G.M."/>
            <person name="Han M.V."/>
            <person name="Heger A."/>
            <person name="Hillier L."/>
            <person name="Hinrichs A.S."/>
            <person name="Holmes I."/>
            <person name="Hoskins R.A."/>
            <person name="Hubisz M.J."/>
            <person name="Hultmark D."/>
            <person name="Huntley M.A."/>
            <person name="Jaffe D.B."/>
            <person name="Jagadeeshan S."/>
            <person name="Jeck W.R."/>
            <person name="Johnson J."/>
            <person name="Jones C.D."/>
            <person name="Jordan W.C."/>
            <person name="Karpen G.H."/>
            <person name="Kataoka E."/>
            <person name="Keightley P.D."/>
            <person name="Kheradpour P."/>
            <person name="Kirkness E.F."/>
            <person name="Koerich L.B."/>
            <person name="Kristiansen K."/>
            <person name="Kudrna D."/>
            <person name="Kulathinal R.J."/>
            <person name="Kumar S."/>
            <person name="Kwok R."/>
            <person name="Lander E."/>
            <person name="Langley C.H."/>
            <person name="Lapoint R."/>
            <person name="Lazzaro B.P."/>
            <person name="Lee S.J."/>
            <person name="Levesque L."/>
            <person name="Li R."/>
            <person name="Lin C.F."/>
            <person name="Lin M.F."/>
            <person name="Lindblad-Toh K."/>
            <person name="Llopart A."/>
            <person name="Long M."/>
            <person name="Low L."/>
            <person name="Lozovsky E."/>
            <person name="Lu J."/>
            <person name="Luo M."/>
            <person name="Machado C.A."/>
            <person name="Makalowski W."/>
            <person name="Marzo M."/>
            <person name="Matsuda M."/>
            <person name="Matzkin L."/>
            <person name="McAllister B."/>
            <person name="McBride C.S."/>
            <person name="McKernan B."/>
            <person name="McKernan K."/>
            <person name="Mendez-Lago M."/>
            <person name="Minx P."/>
            <person name="Mollenhauer M.U."/>
            <person name="Montooth K."/>
            <person name="Mount S.M."/>
            <person name="Mu X."/>
            <person name="Myers E."/>
            <person name="Negre B."/>
            <person name="Newfeld S."/>
            <person name="Nielsen R."/>
            <person name="Noor M.A."/>
            <person name="O'Grady P."/>
            <person name="Pachter L."/>
            <person name="Papaceit M."/>
            <person name="Parisi M.J."/>
            <person name="Parisi M."/>
            <person name="Parts L."/>
            <person name="Pedersen J.S."/>
            <person name="Pesole G."/>
            <person name="Phillippy A.M."/>
            <person name="Ponting C.P."/>
            <person name="Pop M."/>
            <person name="Porcelli D."/>
            <person name="Powell J.R."/>
            <person name="Prohaska S."/>
            <person name="Pruitt K."/>
            <person name="Puig M."/>
            <person name="Quesneville H."/>
            <person name="Ram K.R."/>
            <person name="Rand D."/>
            <person name="Rasmussen M.D."/>
            <person name="Reed L.K."/>
            <person name="Reenan R."/>
            <person name="Reily A."/>
            <person name="Remington K.A."/>
            <person name="Rieger T.T."/>
            <person name="Ritchie M.G."/>
            <person name="Robin C."/>
            <person name="Rogers Y.H."/>
            <person name="Rohde C."/>
            <person name="Rozas J."/>
            <person name="Rubenfield M.J."/>
            <person name="Ruiz A."/>
            <person name="Russo S."/>
            <person name="Salzberg S.L."/>
            <person name="Sanchez-Gracia A."/>
            <person name="Saranga D.J."/>
            <person name="Sato H."/>
            <person name="Schaeffer S.W."/>
            <person name="Schatz M.C."/>
            <person name="Schlenke T."/>
            <person name="Schwartz R."/>
            <person name="Segarra C."/>
            <person name="Singh R.S."/>
            <person name="Sirot L."/>
            <person name="Sirota M."/>
            <person name="Sisneros N.B."/>
            <person name="Smith C.D."/>
            <person name="Smith T.F."/>
            <person name="Spieth J."/>
            <person name="Stage D.E."/>
            <person name="Stark A."/>
            <person name="Stephan W."/>
            <person name="Strausberg R.L."/>
            <person name="Strempel S."/>
            <person name="Sturgill D."/>
            <person name="Sutton G."/>
            <person name="Sutton G.G."/>
            <person name="Tao W."/>
            <person name="Teichmann S."/>
            <person name="Tobari Y.N."/>
            <person name="Tomimura Y."/>
            <person name="Tsolas J.M."/>
            <person name="Valente V.L."/>
            <person name="Venter E."/>
            <person name="Venter J.C."/>
            <person name="Vicario S."/>
            <person name="Vieira F.G."/>
            <person name="Vilella A.J."/>
            <person name="Villasante A."/>
            <person name="Walenz B."/>
            <person name="Wang J."/>
            <person name="Wasserman M."/>
            <person name="Watts T."/>
            <person name="Wilson D."/>
            <person name="Wilson R.K."/>
            <person name="Wing R.A."/>
            <person name="Wolfner M.F."/>
            <person name="Wong A."/>
            <person name="Wong G.K."/>
            <person name="Wu C.I."/>
            <person name="Wu G."/>
            <person name="Yamamoto D."/>
            <person name="Yang H.P."/>
            <person name="Yang S.P."/>
            <person name="Yorke J.A."/>
            <person name="Yoshida K."/>
            <person name="Zdobnov E."/>
            <person name="Zhang P."/>
            <person name="Zhang Y."/>
            <person name="Zimin A.V."/>
            <person name="Baldwin J."/>
            <person name="Abdouelleil A."/>
            <person name="Abdulkadir J."/>
            <person name="Abebe A."/>
            <person name="Abera B."/>
            <person name="Abreu J."/>
            <person name="Acer S.C."/>
            <person name="Aftuck L."/>
            <person name="Alexander A."/>
            <person name="An P."/>
            <person name="Anderson E."/>
            <person name="Anderson S."/>
            <person name="Arachi H."/>
            <person name="Azer M."/>
            <person name="Bachantsang P."/>
            <person name="Barry A."/>
            <person name="Bayul T."/>
            <person name="Berlin A."/>
            <person name="Bessette D."/>
            <person name="Bloom T."/>
            <person name="Blye J."/>
            <person name="Boguslavskiy L."/>
            <person name="Bonnet C."/>
            <person name="Boukhgalter B."/>
            <person name="Bourzgui I."/>
            <person name="Brown A."/>
            <person name="Cahill P."/>
            <person name="Channer S."/>
            <person name="Cheshatsang Y."/>
            <person name="Chuda L."/>
            <person name="Citroen M."/>
            <person name="Collymore A."/>
            <person name="Cooke P."/>
            <person name="Costello M."/>
            <person name="D'Aco K."/>
            <person name="Daza R."/>
            <person name="De Haan G."/>
            <person name="DeGray S."/>
            <person name="DeMaso C."/>
            <person name="Dhargay N."/>
            <person name="Dooley K."/>
            <person name="Dooley E."/>
            <person name="Doricent M."/>
            <person name="Dorje P."/>
            <person name="Dorjee K."/>
            <person name="Dupes A."/>
            <person name="Elong R."/>
            <person name="Falk J."/>
            <person name="Farina A."/>
            <person name="Faro S."/>
            <person name="Ferguson D."/>
            <person name="Fisher S."/>
            <person name="Foley C.D."/>
            <person name="Franke A."/>
            <person name="Friedrich D."/>
            <person name="Gadbois L."/>
            <person name="Gearin G."/>
            <person name="Gearin C.R."/>
            <person name="Giannoukos G."/>
            <person name="Goode T."/>
            <person name="Graham J."/>
            <person name="Grandbois E."/>
            <person name="Grewal S."/>
            <person name="Gyaltsen K."/>
            <person name="Hafez N."/>
            <person name="Hagos B."/>
            <person name="Hall J."/>
            <person name="Henson C."/>
            <person name="Hollinger A."/>
            <person name="Honan T."/>
            <person name="Huard M.D."/>
            <person name="Hughes L."/>
            <person name="Hurhula B."/>
            <person name="Husby M.E."/>
            <person name="Kamat A."/>
            <person name="Kanga B."/>
            <person name="Kashin S."/>
            <person name="Khazanovich D."/>
            <person name="Kisner P."/>
            <person name="Lance K."/>
            <person name="Lara M."/>
            <person name="Lee W."/>
            <person name="Lennon N."/>
            <person name="Letendre F."/>
            <person name="LeVine R."/>
            <person name="Lipovsky A."/>
            <person name="Liu X."/>
            <person name="Liu J."/>
            <person name="Liu S."/>
            <person name="Lokyitsang T."/>
            <person name="Lokyitsang Y."/>
            <person name="Lubonja R."/>
            <person name="Lui A."/>
            <person name="MacDonald P."/>
            <person name="Magnisalis V."/>
            <person name="Maru K."/>
            <person name="Matthews C."/>
            <person name="McCusker W."/>
            <person name="McDonough S."/>
            <person name="Mehta T."/>
            <person name="Meldrim J."/>
            <person name="Meneus L."/>
            <person name="Mihai O."/>
            <person name="Mihalev A."/>
            <person name="Mihova T."/>
            <person name="Mittelman R."/>
            <person name="Mlenga V."/>
            <person name="Montmayeur A."/>
            <person name="Mulrain L."/>
            <person name="Navidi A."/>
            <person name="Naylor J."/>
            <person name="Negash T."/>
            <person name="Nguyen T."/>
            <person name="Nguyen N."/>
            <person name="Nicol R."/>
            <person name="Norbu C."/>
            <person name="Norbu N."/>
            <person name="Novod N."/>
            <person name="O'Neill B."/>
            <person name="Osman S."/>
            <person name="Markiewicz E."/>
            <person name="Oyono O.L."/>
            <person name="Patti C."/>
            <person name="Phunkhang P."/>
            <person name="Pierre F."/>
            <person name="Priest M."/>
            <person name="Raghuraman S."/>
            <person name="Rege F."/>
            <person name="Reyes R."/>
            <person name="Rise C."/>
            <person name="Rogov P."/>
            <person name="Ross K."/>
            <person name="Ryan E."/>
            <person name="Settipalli S."/>
            <person name="Shea T."/>
            <person name="Sherpa N."/>
            <person name="Shi L."/>
            <person name="Shih D."/>
            <person name="Sparrow T."/>
            <person name="Spaulding J."/>
            <person name="Stalker J."/>
            <person name="Stange-Thomann N."/>
            <person name="Stavropoulos S."/>
            <person name="Stone C."/>
            <person name="Strader C."/>
            <person name="Tesfaye S."/>
            <person name="Thomson T."/>
            <person name="Thoulutsang Y."/>
            <person name="Thoulutsang D."/>
            <person name="Topham K."/>
            <person name="Topping I."/>
            <person name="Tsamla T."/>
            <person name="Vassiliev H."/>
            <person name="Vo A."/>
            <person name="Wangchuk T."/>
            <person name="Wangdi T."/>
            <person name="Weiand M."/>
            <person name="Wilkinson J."/>
            <person name="Wilson A."/>
            <person name="Yadav S."/>
            <person name="Young G."/>
            <person name="Yu Q."/>
            <person name="Zembek L."/>
            <person name="Zhong D."/>
            <person name="Zimmer A."/>
            <person name="Zwirko Z."/>
            <person name="Jaffe D.B."/>
            <person name="Alvarez P."/>
            <person name="Brockman W."/>
            <person name="Butler J."/>
            <person name="Chin C."/>
            <person name="Gnerre S."/>
            <person name="Grabherr M."/>
            <person name="Kleber M."/>
            <person name="Mauceli E."/>
            <person name="MacCallum I."/>
        </authorList>
    </citation>
    <scope>NUCLEOTIDE SEQUENCE [LARGE SCALE GENOMIC DNA]</scope>
    <source>
        <strain evidence="5">Tucson 15287-2541.00</strain>
    </source>
</reference>